<accession>A0A222EMY8</accession>
<keyword evidence="1" id="KW-1133">Transmembrane helix</keyword>
<gene>
    <name evidence="2" type="ORF">SCORR_v1c00730</name>
</gene>
<evidence type="ECO:0000256" key="1">
    <source>
        <dbReference type="SAM" id="Phobius"/>
    </source>
</evidence>
<keyword evidence="1" id="KW-0812">Transmembrane</keyword>
<keyword evidence="3" id="KW-1185">Reference proteome</keyword>
<feature type="transmembrane region" description="Helical" evidence="1">
    <location>
        <begin position="14"/>
        <end position="37"/>
    </location>
</feature>
<dbReference type="EMBL" id="CP022535">
    <property type="protein sequence ID" value="ASP27848.1"/>
    <property type="molecule type" value="Genomic_DNA"/>
</dbReference>
<keyword evidence="1" id="KW-0472">Membrane</keyword>
<dbReference type="Proteomes" id="UP000203229">
    <property type="component" value="Chromosome"/>
</dbReference>
<dbReference type="AlphaFoldDB" id="A0A222EMY8"/>
<feature type="transmembrane region" description="Helical" evidence="1">
    <location>
        <begin position="95"/>
        <end position="118"/>
    </location>
</feature>
<dbReference type="KEGG" id="scou:SCORR_v1c00730"/>
<name>A0A222EMY8_9MOLU</name>
<evidence type="ECO:0000313" key="3">
    <source>
        <dbReference type="Proteomes" id="UP000203229"/>
    </source>
</evidence>
<proteinExistence type="predicted"/>
<sequence length="179" mass="21165">MDFNLVKKTLRKPIIWFGSVIFTLVLIFLLIVLLIPISKENKIVFSCVFVLNFLLMYFISCILNLSKSSISLFYRIIITKEESSEYEVMIKKSNFSYIFITILLISTFFIELTSGSIIKKVSWEENAKETYWVFLIIFLVNLIYFYLYTGVTLYLLNNNADFKNNYIEFYKKCNTKINS</sequence>
<feature type="transmembrane region" description="Helical" evidence="1">
    <location>
        <begin position="130"/>
        <end position="156"/>
    </location>
</feature>
<evidence type="ECO:0000313" key="2">
    <source>
        <dbReference type="EMBL" id="ASP27848.1"/>
    </source>
</evidence>
<organism evidence="2 3">
    <name type="scientific">Spiroplasma corruscae</name>
    <dbReference type="NCBI Taxonomy" id="216934"/>
    <lineage>
        <taxon>Bacteria</taxon>
        <taxon>Bacillati</taxon>
        <taxon>Mycoplasmatota</taxon>
        <taxon>Mollicutes</taxon>
        <taxon>Entomoplasmatales</taxon>
        <taxon>Spiroplasmataceae</taxon>
        <taxon>Spiroplasma</taxon>
    </lineage>
</organism>
<dbReference type="RefSeq" id="WP_094048059.1">
    <property type="nucleotide sequence ID" value="NZ_CP022535.1"/>
</dbReference>
<protein>
    <submittedName>
        <fullName evidence="2">Uncharacterized protein</fullName>
    </submittedName>
</protein>
<dbReference type="OrthoDB" id="389612at2"/>
<reference evidence="2 3" key="1">
    <citation type="submission" date="2017-07" db="EMBL/GenBank/DDBJ databases">
        <title>Complete genome sequence of Spiroplasma corruscae EC-1 (DSM 19793).</title>
        <authorList>
            <person name="Tsai Y.-M."/>
            <person name="Lo W.-S."/>
            <person name="Kuo C.-H."/>
        </authorList>
    </citation>
    <scope>NUCLEOTIDE SEQUENCE [LARGE SCALE GENOMIC DNA]</scope>
    <source>
        <strain evidence="2 3">EC-1</strain>
    </source>
</reference>
<feature type="transmembrane region" description="Helical" evidence="1">
    <location>
        <begin position="43"/>
        <end position="65"/>
    </location>
</feature>